<proteinExistence type="predicted"/>
<evidence type="ECO:0000313" key="1">
    <source>
        <dbReference type="EMBL" id="SFN73918.1"/>
    </source>
</evidence>
<dbReference type="AlphaFoldDB" id="A0A1I5BGN8"/>
<name>A0A1I5BGN8_9GAMM</name>
<sequence>MFMGVCSLLLRCNSKSIGYRLLLVILDLLTQLVNPCMLNYSQRQIHKQAGPRKMAGYLAEKT</sequence>
<accession>A0A1I5BGN8</accession>
<dbReference type="Proteomes" id="UP000199011">
    <property type="component" value="Unassembled WGS sequence"/>
</dbReference>
<reference evidence="2" key="1">
    <citation type="submission" date="2016-10" db="EMBL/GenBank/DDBJ databases">
        <authorList>
            <person name="Varghese N."/>
            <person name="Submissions S."/>
        </authorList>
    </citation>
    <scope>NUCLEOTIDE SEQUENCE [LARGE SCALE GENOMIC DNA]</scope>
    <source>
        <strain evidence="2">DSM 16522</strain>
    </source>
</reference>
<protein>
    <submittedName>
        <fullName evidence="1">Uncharacterized protein</fullName>
    </submittedName>
</protein>
<organism evidence="1 2">
    <name type="scientific">Xenorhabdus japonica</name>
    <dbReference type="NCBI Taxonomy" id="53341"/>
    <lineage>
        <taxon>Bacteria</taxon>
        <taxon>Pseudomonadati</taxon>
        <taxon>Pseudomonadota</taxon>
        <taxon>Gammaproteobacteria</taxon>
        <taxon>Enterobacterales</taxon>
        <taxon>Morganellaceae</taxon>
        <taxon>Xenorhabdus</taxon>
    </lineage>
</organism>
<gene>
    <name evidence="1" type="ORF">SAMN05421579_11914</name>
</gene>
<evidence type="ECO:0000313" key="2">
    <source>
        <dbReference type="Proteomes" id="UP000199011"/>
    </source>
</evidence>
<keyword evidence="2" id="KW-1185">Reference proteome</keyword>
<dbReference type="EMBL" id="FOVO01000019">
    <property type="protein sequence ID" value="SFN73918.1"/>
    <property type="molecule type" value="Genomic_DNA"/>
</dbReference>